<feature type="transmembrane region" description="Helical" evidence="1">
    <location>
        <begin position="40"/>
        <end position="60"/>
    </location>
</feature>
<proteinExistence type="predicted"/>
<evidence type="ECO:0008006" key="4">
    <source>
        <dbReference type="Google" id="ProtNLM"/>
    </source>
</evidence>
<dbReference type="AlphaFoldDB" id="A0A7W6GC09"/>
<sequence>MREREKFPVLLQIYILALLISLSGMGVSALSYWFGWPFALPVAVGSGFLLIVALLMAEYVNFPGSSLGKKLPEQEK</sequence>
<dbReference type="EMBL" id="JACIDW010000016">
    <property type="protein sequence ID" value="MBB3966278.1"/>
    <property type="molecule type" value="Genomic_DNA"/>
</dbReference>
<keyword evidence="1" id="KW-1133">Transmembrane helix</keyword>
<accession>A0A7W6GC09</accession>
<name>A0A7W6GC09_9HYPH</name>
<feature type="transmembrane region" description="Helical" evidence="1">
    <location>
        <begin position="12"/>
        <end position="34"/>
    </location>
</feature>
<dbReference type="RefSeq" id="WP_183901783.1">
    <property type="nucleotide sequence ID" value="NZ_JACIDW010000016.1"/>
</dbReference>
<dbReference type="Proteomes" id="UP000582090">
    <property type="component" value="Unassembled WGS sequence"/>
</dbReference>
<keyword evidence="3" id="KW-1185">Reference proteome</keyword>
<organism evidence="2 3">
    <name type="scientific">Rhizobium metallidurans</name>
    <dbReference type="NCBI Taxonomy" id="1265931"/>
    <lineage>
        <taxon>Bacteria</taxon>
        <taxon>Pseudomonadati</taxon>
        <taxon>Pseudomonadota</taxon>
        <taxon>Alphaproteobacteria</taxon>
        <taxon>Hyphomicrobiales</taxon>
        <taxon>Rhizobiaceae</taxon>
        <taxon>Rhizobium/Agrobacterium group</taxon>
        <taxon>Rhizobium</taxon>
    </lineage>
</organism>
<evidence type="ECO:0000313" key="3">
    <source>
        <dbReference type="Proteomes" id="UP000582090"/>
    </source>
</evidence>
<gene>
    <name evidence="2" type="ORF">GGQ67_003965</name>
</gene>
<comment type="caution">
    <text evidence="2">The sequence shown here is derived from an EMBL/GenBank/DDBJ whole genome shotgun (WGS) entry which is preliminary data.</text>
</comment>
<evidence type="ECO:0000256" key="1">
    <source>
        <dbReference type="SAM" id="Phobius"/>
    </source>
</evidence>
<keyword evidence="1" id="KW-0812">Transmembrane</keyword>
<keyword evidence="1" id="KW-0472">Membrane</keyword>
<evidence type="ECO:0000313" key="2">
    <source>
        <dbReference type="EMBL" id="MBB3966278.1"/>
    </source>
</evidence>
<protein>
    <recommendedName>
        <fullName evidence="4">Transmembrane protein</fullName>
    </recommendedName>
</protein>
<reference evidence="2 3" key="1">
    <citation type="submission" date="2020-08" db="EMBL/GenBank/DDBJ databases">
        <title>Genomic Encyclopedia of Type Strains, Phase IV (KMG-IV): sequencing the most valuable type-strain genomes for metagenomic binning, comparative biology and taxonomic classification.</title>
        <authorList>
            <person name="Goeker M."/>
        </authorList>
    </citation>
    <scope>NUCLEOTIDE SEQUENCE [LARGE SCALE GENOMIC DNA]</scope>
    <source>
        <strain evidence="2 3">DSM 26575</strain>
    </source>
</reference>